<keyword evidence="2" id="KW-0479">Metal-binding</keyword>
<feature type="domain" description="4Fe-4S ferredoxin-type" evidence="5">
    <location>
        <begin position="81"/>
        <end position="111"/>
    </location>
</feature>
<dbReference type="Pfam" id="PF13247">
    <property type="entry name" value="Fer4_11"/>
    <property type="match status" value="2"/>
</dbReference>
<dbReference type="GO" id="GO:0051539">
    <property type="term" value="F:4 iron, 4 sulfur cluster binding"/>
    <property type="evidence" value="ECO:0007669"/>
    <property type="project" value="UniProtKB-KW"/>
</dbReference>
<evidence type="ECO:0000256" key="1">
    <source>
        <dbReference type="ARBA" id="ARBA00022485"/>
    </source>
</evidence>
<evidence type="ECO:0000256" key="4">
    <source>
        <dbReference type="ARBA" id="ARBA00023014"/>
    </source>
</evidence>
<evidence type="ECO:0000313" key="7">
    <source>
        <dbReference type="Proteomes" id="UP000186819"/>
    </source>
</evidence>
<dbReference type="OrthoDB" id="9779457at2"/>
<evidence type="ECO:0000256" key="3">
    <source>
        <dbReference type="ARBA" id="ARBA00023004"/>
    </source>
</evidence>
<dbReference type="EMBL" id="FTMD01000002">
    <property type="protein sequence ID" value="SIQ03625.1"/>
    <property type="molecule type" value="Genomic_DNA"/>
</dbReference>
<feature type="domain" description="4Fe-4S ferredoxin-type" evidence="5">
    <location>
        <begin position="49"/>
        <end position="80"/>
    </location>
</feature>
<dbReference type="InterPro" id="IPR050954">
    <property type="entry name" value="ET_IronSulfur_Cluster-Binding"/>
</dbReference>
<evidence type="ECO:0000313" key="6">
    <source>
        <dbReference type="EMBL" id="SIQ03625.1"/>
    </source>
</evidence>
<organism evidence="6 7">
    <name type="scientific">Aromatoleum tolulyticum</name>
    <dbReference type="NCBI Taxonomy" id="34027"/>
    <lineage>
        <taxon>Bacteria</taxon>
        <taxon>Pseudomonadati</taxon>
        <taxon>Pseudomonadota</taxon>
        <taxon>Betaproteobacteria</taxon>
        <taxon>Rhodocyclales</taxon>
        <taxon>Rhodocyclaceae</taxon>
        <taxon>Aromatoleum</taxon>
    </lineage>
</organism>
<keyword evidence="7" id="KW-1185">Reference proteome</keyword>
<dbReference type="Pfam" id="PF12800">
    <property type="entry name" value="Fer4_4"/>
    <property type="match status" value="1"/>
</dbReference>
<dbReference type="GO" id="GO:0046872">
    <property type="term" value="F:metal ion binding"/>
    <property type="evidence" value="ECO:0007669"/>
    <property type="project" value="UniProtKB-KW"/>
</dbReference>
<dbReference type="Gene3D" id="3.30.70.20">
    <property type="match status" value="2"/>
</dbReference>
<protein>
    <submittedName>
        <fullName evidence="6">[NiFe]-hydrogenase II apoprotein, ferredoxin-type subunit</fullName>
    </submittedName>
</protein>
<proteinExistence type="predicted"/>
<dbReference type="PROSITE" id="PS51379">
    <property type="entry name" value="4FE4S_FER_2"/>
    <property type="match status" value="3"/>
</dbReference>
<dbReference type="PANTHER" id="PTHR43177:SF3">
    <property type="entry name" value="PROTEIN NRFC HOMOLOG"/>
    <property type="match status" value="1"/>
</dbReference>
<name>A0A1N6PGY4_9RHOO</name>
<keyword evidence="3" id="KW-0408">Iron</keyword>
<dbReference type="PANTHER" id="PTHR43177">
    <property type="entry name" value="PROTEIN NRFC"/>
    <property type="match status" value="1"/>
</dbReference>
<evidence type="ECO:0000259" key="5">
    <source>
        <dbReference type="PROSITE" id="PS51379"/>
    </source>
</evidence>
<sequence>MATWGMVFDLRRCIGCNACAVACKQENSLPDGVFFTKTLSEEVGEYPDVTRSYVPTICNHCEDAPCESACPTGATYTRPDGIVMVDRNKCIGCGTCIVACPYDQRTRLEPEMLHEGLFGGGRLTPFEEQGIGRFTVGTVVKCTFCHERVDAGQLPACVATCPTEARIFGDLDDPASRPRQLILERRGRQPLPEKNTNPRVFYID</sequence>
<dbReference type="InterPro" id="IPR017900">
    <property type="entry name" value="4Fe4S_Fe_S_CS"/>
</dbReference>
<dbReference type="InterPro" id="IPR017896">
    <property type="entry name" value="4Fe4S_Fe-S-bd"/>
</dbReference>
<gene>
    <name evidence="6" type="ORF">SAMN05421829_10242</name>
</gene>
<accession>A0A1N6PGY4</accession>
<reference evidence="7" key="1">
    <citation type="submission" date="2017-01" db="EMBL/GenBank/DDBJ databases">
        <authorList>
            <person name="Varghese N."/>
            <person name="Submissions S."/>
        </authorList>
    </citation>
    <scope>NUCLEOTIDE SEQUENCE [LARGE SCALE GENOMIC DNA]</scope>
    <source>
        <strain evidence="7">ATCC 51758</strain>
    </source>
</reference>
<keyword evidence="4" id="KW-0411">Iron-sulfur</keyword>
<dbReference type="CDD" id="cd10551">
    <property type="entry name" value="PsrB"/>
    <property type="match status" value="1"/>
</dbReference>
<dbReference type="PROSITE" id="PS00198">
    <property type="entry name" value="4FE4S_FER_1"/>
    <property type="match status" value="1"/>
</dbReference>
<dbReference type="Proteomes" id="UP000186819">
    <property type="component" value="Unassembled WGS sequence"/>
</dbReference>
<dbReference type="STRING" id="34027.SAMN05421829_10242"/>
<feature type="domain" description="4Fe-4S ferredoxin-type" evidence="5">
    <location>
        <begin position="4"/>
        <end position="33"/>
    </location>
</feature>
<dbReference type="SUPFAM" id="SSF54862">
    <property type="entry name" value="4Fe-4S ferredoxins"/>
    <property type="match status" value="1"/>
</dbReference>
<keyword evidence="1" id="KW-0004">4Fe-4S</keyword>
<dbReference type="AlphaFoldDB" id="A0A1N6PGY4"/>
<evidence type="ECO:0000256" key="2">
    <source>
        <dbReference type="ARBA" id="ARBA00022723"/>
    </source>
</evidence>